<dbReference type="GO" id="GO:0010411">
    <property type="term" value="P:xyloglucan metabolic process"/>
    <property type="evidence" value="ECO:0007669"/>
    <property type="project" value="TreeGrafter"/>
</dbReference>
<proteinExistence type="predicted"/>
<dbReference type="PANTHER" id="PTHR43739:SF5">
    <property type="entry name" value="EXO-ALPHA-SIALIDASE"/>
    <property type="match status" value="1"/>
</dbReference>
<name>A0A848J0J1_9BACT</name>
<reference evidence="1 2" key="1">
    <citation type="submission" date="2020-04" db="EMBL/GenBank/DDBJ databases">
        <title>Flammeovirgaceae bacterium KN852 isolated from deep sea.</title>
        <authorList>
            <person name="Zhang D.-C."/>
        </authorList>
    </citation>
    <scope>NUCLEOTIDE SEQUENCE [LARGE SCALE GENOMIC DNA]</scope>
    <source>
        <strain evidence="1 2">KN852</strain>
    </source>
</reference>
<gene>
    <name evidence="1" type="ORF">HH304_13125</name>
</gene>
<dbReference type="SUPFAM" id="SSF110296">
    <property type="entry name" value="Oligoxyloglucan reducing end-specific cellobiohydrolase"/>
    <property type="match status" value="2"/>
</dbReference>
<dbReference type="InterPro" id="IPR052025">
    <property type="entry name" value="Xyloglucanase_GH74"/>
</dbReference>
<keyword evidence="2" id="KW-1185">Reference proteome</keyword>
<dbReference type="InterPro" id="IPR015943">
    <property type="entry name" value="WD40/YVTN_repeat-like_dom_sf"/>
</dbReference>
<dbReference type="Gene3D" id="2.130.10.10">
    <property type="entry name" value="YVTN repeat-like/Quinoprotein amine dehydrogenase"/>
    <property type="match status" value="4"/>
</dbReference>
<accession>A0A848J0J1</accession>
<organism evidence="1 2">
    <name type="scientific">Marinigracilibium pacificum</name>
    <dbReference type="NCBI Taxonomy" id="2729599"/>
    <lineage>
        <taxon>Bacteria</taxon>
        <taxon>Pseudomonadati</taxon>
        <taxon>Bacteroidota</taxon>
        <taxon>Cytophagia</taxon>
        <taxon>Cytophagales</taxon>
        <taxon>Flammeovirgaceae</taxon>
        <taxon>Marinigracilibium</taxon>
    </lineage>
</organism>
<sequence length="1356" mass="150622">MRKLLLLTGLFCLVIVYLKISDSGNPTEFGSQNFQYDDQFQFWWNNKVKSKQNGAHKADKPDEYLKYYNAVRTKYGDQHPNYDVNYLVNENNKLLNQPQIRSQAVSFDERGPANVPGRTRGIVVDPDDPSGNTWFAGSVGGGIWKTTNAGNSWVNKTSNLPNISISWLVIAPSNSKVLYAGTGEGFSTSAGFIKGAGVFKSINGGDDWFQLEATANDDFQTISRIIVHPDDEKTLLVCANNDPLNAREFNSGIFKSTDGGLSWKRVYTAQRSYVQDLDYEPGNFNVIYAAEKNLGVLKSIDEGESWSLSKTGMDPSGRVEIAVSPVKVDRLFASVEGGKSGNESDLYISDDGAATWNLVIESNRADDINTNVDFLGGQGWYDNIVLAHPFKKDVVYVGGVNLWKFTISDNQTETEPTVLNVASDGAKLFDLVEFGGEFIGGKIGKGNLSPSHFTSIEIKFGPGISQKAHRFVVPPGSGPGVAKEDYSYVNYVEVPFQVWDVDNNRQLMVSFRDQQRDGKYNLITLNTTEGQENQQSREYLYIHNIDYNESPSNQLSVDGGHEVSQLYFLWPYLAESASWEPENLPKSTFRINWGALNGRIRETEDISDAYFQFSGENAFRQTTGATTVSGLHPDHHNLVPLIVDEEERKWKIINANDGGVYVSNVDTNPGENDGDWTNAGNGYNTTQFYFVDKAPGENRYIGGTQDNGTWMTPFSMNSSSTTNYRRALGGDGFGVVWHYTEPTKVLGSVYYNDINKSINSGSSFQSAITGITDNNSSNAPFITKLENSNSQPDVVYAVGRSGIWRTNDFADSWKLINPGDTWRLSTFAQVKISEATPMVVYAGAGMVEGVSNIFVSKDNGLSFEPVNNYADVDMGLISGLATHPKDPSIAFALFSFAKSPKVLKTSDYGQTWADISGFGTSSSSNNGFPDVAVFDLQVMPFDPNVIWVGTEIGIVESTDGGLSWHKLNSNLPSVSVWDIKVEDDQIVMATHGRGIWSVTLSELPTTILAPQLNSVTSSLRMDPIFNLELRNDFDSVGLLINNYDTLYVKEIPSGTTSILVELSGKDNNLDFFLIGYKDGLAYPGKSYQSTLVSWPSSVDQYTNYFSSITNDFNNKEFKQLSSAIFNGKPLQTSHNYKDNTEYIGTLNYPIKVKESDAFISYKDIALVEPYLTQNNLLKDYVVVEASLDGFNWTSLIEPYNASYQNSWLELFEAGDSPSMSDFEEHYIDLLDFFNPGDEILIRFRMTTDSNVNGWGWLIDDLIIQSTNAYLSVDPDLRTDVVIYPTILKNGEEITIKGVEGEISYLLYNTSGQVVQSGLINDSKSVIIKKCFSPGIYILNVYDKKENILWKNKIIIN</sequence>
<dbReference type="RefSeq" id="WP_169682395.1">
    <property type="nucleotide sequence ID" value="NZ_JABBNU010000008.1"/>
</dbReference>
<dbReference type="EMBL" id="JABBNU010000008">
    <property type="protein sequence ID" value="NMM49346.1"/>
    <property type="molecule type" value="Genomic_DNA"/>
</dbReference>
<comment type="caution">
    <text evidence="1">The sequence shown here is derived from an EMBL/GenBank/DDBJ whole genome shotgun (WGS) entry which is preliminary data.</text>
</comment>
<dbReference type="PANTHER" id="PTHR43739">
    <property type="entry name" value="XYLOGLUCANASE (EUROFUNG)"/>
    <property type="match status" value="1"/>
</dbReference>
<protein>
    <submittedName>
        <fullName evidence="1">Uncharacterized protein</fullName>
    </submittedName>
</protein>
<dbReference type="Proteomes" id="UP000559010">
    <property type="component" value="Unassembled WGS sequence"/>
</dbReference>
<evidence type="ECO:0000313" key="2">
    <source>
        <dbReference type="Proteomes" id="UP000559010"/>
    </source>
</evidence>
<evidence type="ECO:0000313" key="1">
    <source>
        <dbReference type="EMBL" id="NMM49346.1"/>
    </source>
</evidence>